<feature type="transmembrane region" description="Helical" evidence="2">
    <location>
        <begin position="948"/>
        <end position="973"/>
    </location>
</feature>
<feature type="region of interest" description="Disordered" evidence="1">
    <location>
        <begin position="194"/>
        <end position="296"/>
    </location>
</feature>
<feature type="transmembrane region" description="Helical" evidence="2">
    <location>
        <begin position="1314"/>
        <end position="1333"/>
    </location>
</feature>
<feature type="compositionally biased region" description="Polar residues" evidence="1">
    <location>
        <begin position="208"/>
        <end position="217"/>
    </location>
</feature>
<proteinExistence type="predicted"/>
<feature type="transmembrane region" description="Helical" evidence="2">
    <location>
        <begin position="1116"/>
        <end position="1141"/>
    </location>
</feature>
<dbReference type="Proteomes" id="UP001497623">
    <property type="component" value="Unassembled WGS sequence"/>
</dbReference>
<name>A0AAV2RZP9_MEGNR</name>
<comment type="caution">
    <text evidence="3">The sequence shown here is derived from an EMBL/GenBank/DDBJ whole genome shotgun (WGS) entry which is preliminary data.</text>
</comment>
<feature type="transmembrane region" description="Helical" evidence="2">
    <location>
        <begin position="1233"/>
        <end position="1253"/>
    </location>
</feature>
<feature type="transmembrane region" description="Helical" evidence="2">
    <location>
        <begin position="1284"/>
        <end position="1307"/>
    </location>
</feature>
<evidence type="ECO:0000313" key="4">
    <source>
        <dbReference type="Proteomes" id="UP001497623"/>
    </source>
</evidence>
<evidence type="ECO:0000256" key="2">
    <source>
        <dbReference type="SAM" id="Phobius"/>
    </source>
</evidence>
<feature type="compositionally biased region" description="Basic and acidic residues" evidence="1">
    <location>
        <begin position="383"/>
        <end position="403"/>
    </location>
</feature>
<feature type="region of interest" description="Disordered" evidence="1">
    <location>
        <begin position="309"/>
        <end position="522"/>
    </location>
</feature>
<feature type="transmembrane region" description="Helical" evidence="2">
    <location>
        <begin position="1153"/>
        <end position="1174"/>
    </location>
</feature>
<keyword evidence="2" id="KW-1133">Transmembrane helix</keyword>
<protein>
    <submittedName>
        <fullName evidence="3">Uncharacterized protein</fullName>
    </submittedName>
</protein>
<feature type="transmembrane region" description="Helical" evidence="2">
    <location>
        <begin position="1076"/>
        <end position="1095"/>
    </location>
</feature>
<evidence type="ECO:0000256" key="1">
    <source>
        <dbReference type="SAM" id="MobiDB-lite"/>
    </source>
</evidence>
<gene>
    <name evidence="3" type="ORF">MNOR_LOCUS30014</name>
</gene>
<feature type="region of interest" description="Disordered" evidence="1">
    <location>
        <begin position="141"/>
        <end position="177"/>
    </location>
</feature>
<reference evidence="3 4" key="1">
    <citation type="submission" date="2024-05" db="EMBL/GenBank/DDBJ databases">
        <authorList>
            <person name="Wallberg A."/>
        </authorList>
    </citation>
    <scope>NUCLEOTIDE SEQUENCE [LARGE SCALE GENOMIC DNA]</scope>
</reference>
<keyword evidence="4" id="KW-1185">Reference proteome</keyword>
<sequence length="1427" mass="160914">MDHTTQPPAASAKTVPLIPNATEPAPSVQTDTSISLPMVTLDQHTSLAVSELCIVPDPTISAMTVRLPSSKMPTTAPETIVESLALSSSERDDKFPCQQETVSQHLNEEVSKVVSTSKAGDKSSGYQGLVSQHIKYEVSQVVSDSNPDAKSPCHQEPASQHVNAEVSQGVSTEETGDTSLCHQEQFSQHVKEEVSQVVSTSEADDKSSFPQEQVSQHVNEDVSQEVFTSEPDDKSICHQKPASQNVKEEFSQVVSILEPDDKSPCQQESVPQHVKEEVSHGVSSSDPDDKSPCHQEPVAQYVQGEVSQVLSYSEPDEESSCHPELVSNHIKELSEGVSTSEPDDQSSYGTKPVSQHVKEEVSQVVSTLQPDDKSCHQEPVSQHVKEEVSQEKFSSEPDDKSLSHQEPVSQHVKEEVSHMVSYSEPDDESSCHLELVSQHVKEELSHRMSTSDPDHKSTCHKEPVSQHEIEEISQEASHSKPDNKSSFNQEPGSKHVREAVSQVVSSSEPDDETSYLKVPDSQHIKEQVSDVVSTSVPDDKTNCDKEPVLQYVKEQVSLTSENADYPYCNQEPVLQYVKEYVSQEVTKIPHQELNYVFSPVCLALPPETKVNMEVSEEKNVLGEENIELKNFSSIAKLHNASSLNNNLVETTTNNDLVITKEEDDDSKEVGDNAGGDDPFVEEIESTQFRVNQSHNFIKMKTTTKTNWKRNTWPRSLKESKGLMPEIPFDGGNDNELLARIKISFMKMIGRAKEHLENARDKMKVKLMCLKDKMKVTLQCLKDKLSPVVRFLPVIISITALVLALADVATDAAFSYRMCTSQCRCEYSVLMDKCLAPPLCDAGVINGTSVINYCSDINWSIHNYKVPEDTEKACRRKEPWTATDCRCHWTVHAQFEMCMAPHGRRCRDRELNGFDVWRNCLKSRNKSDCDSQPSWSHPDFNAFQLRHPAWCSISIGFIIGPSMLTNWFLLFSLLYNVNYRRFLVTAGISSLANIHWVISSLCLFLMAGIQILPYMCLLLKIIVTWRIWMKNIEEGEDSNNLKSITMIMAFVFACTEDLPQLTLQMMFYLHAVLAWDYWIMGEISWLSVFGVVTSCLSLSKTYMEYSTSINSSSTPALLVLLTAFIAAGGRVLISCLMATVIFEDEVDKENPPTKSWRIFLPVSAAFAIQIVVFLCQHCIRVCKMNCLCEKKNIDSSEYSELDILHRKPAQFSFDLFFTEFVKRSSHEETKCQKLFNVMSMLFAVIRSLVFSVALDGHSHLGLWSSACYATWALWLKLHFFYNMDYNLSTTALTFAMLSYSINLILILLNDSHRNIGILVSVLFVMFPMYSYIMATFQNNKAWEFLFIFIHDVDEYNYYDAQYEDILDILYPIVIVAGLAVMVSIISVVFCIVKAGYTKHLNKEMKKYCVHKLKHHQIKNEGNHKNHTI</sequence>
<feature type="compositionally biased region" description="Polar residues" evidence="1">
    <location>
        <begin position="157"/>
        <end position="177"/>
    </location>
</feature>
<dbReference type="EMBL" id="CAXKWB010035812">
    <property type="protein sequence ID" value="CAL4147348.1"/>
    <property type="molecule type" value="Genomic_DNA"/>
</dbReference>
<organism evidence="3 4">
    <name type="scientific">Meganyctiphanes norvegica</name>
    <name type="common">Northern krill</name>
    <name type="synonym">Thysanopoda norvegica</name>
    <dbReference type="NCBI Taxonomy" id="48144"/>
    <lineage>
        <taxon>Eukaryota</taxon>
        <taxon>Metazoa</taxon>
        <taxon>Ecdysozoa</taxon>
        <taxon>Arthropoda</taxon>
        <taxon>Crustacea</taxon>
        <taxon>Multicrustacea</taxon>
        <taxon>Malacostraca</taxon>
        <taxon>Eumalacostraca</taxon>
        <taxon>Eucarida</taxon>
        <taxon>Euphausiacea</taxon>
        <taxon>Euphausiidae</taxon>
        <taxon>Meganyctiphanes</taxon>
    </lineage>
</organism>
<accession>A0AAV2RZP9</accession>
<keyword evidence="2" id="KW-0472">Membrane</keyword>
<feature type="transmembrane region" description="Helical" evidence="2">
    <location>
        <begin position="993"/>
        <end position="1022"/>
    </location>
</feature>
<feature type="region of interest" description="Disordered" evidence="1">
    <location>
        <begin position="1"/>
        <end position="30"/>
    </location>
</feature>
<evidence type="ECO:0000313" key="3">
    <source>
        <dbReference type="EMBL" id="CAL4147348.1"/>
    </source>
</evidence>
<feature type="transmembrane region" description="Helical" evidence="2">
    <location>
        <begin position="1367"/>
        <end position="1395"/>
    </location>
</feature>
<keyword evidence="2" id="KW-0812">Transmembrane</keyword>
<feature type="compositionally biased region" description="Polar residues" evidence="1">
    <location>
        <begin position="336"/>
        <end position="353"/>
    </location>
</feature>
<feature type="compositionally biased region" description="Basic and acidic residues" evidence="1">
    <location>
        <begin position="452"/>
        <end position="470"/>
    </location>
</feature>